<dbReference type="EMBL" id="FOME01000022">
    <property type="protein sequence ID" value="SFF21366.1"/>
    <property type="molecule type" value="Genomic_DNA"/>
</dbReference>
<dbReference type="EMBL" id="FNVB01000003">
    <property type="protein sequence ID" value="SEG37345.1"/>
    <property type="molecule type" value="Genomic_DNA"/>
</dbReference>
<feature type="domain" description="Phytase-like" evidence="3">
    <location>
        <begin position="57"/>
        <end position="372"/>
    </location>
</feature>
<dbReference type="AlphaFoldDB" id="A0A1H5ZNM5"/>
<proteinExistence type="predicted"/>
<reference evidence="6 7" key="2">
    <citation type="submission" date="2016-10" db="EMBL/GenBank/DDBJ databases">
        <authorList>
            <person name="Varghese N."/>
            <person name="Submissions S."/>
        </authorList>
    </citation>
    <scope>NUCLEOTIDE SEQUENCE [LARGE SCALE GENOMIC DNA]</scope>
    <source>
        <strain evidence="7">ATCC 20501</strain>
        <strain evidence="5 6">CGMCC 4.3529</strain>
    </source>
</reference>
<keyword evidence="6" id="KW-1185">Reference proteome</keyword>
<evidence type="ECO:0000313" key="6">
    <source>
        <dbReference type="Proteomes" id="UP000199690"/>
    </source>
</evidence>
<keyword evidence="2" id="KW-0732">Signal</keyword>
<dbReference type="Proteomes" id="UP000199690">
    <property type="component" value="Unassembled WGS sequence"/>
</dbReference>
<sequence>MIFRMNRGSPARRPVVAALAALPLLLAAPSVSAAPPGADVRLLGEAIVPHLLDYRGTTVGGLSGIDRDPCTGEYVMISDDRSYHQPARFYTAAIRVDENGVGPVDFTGTAPFRQPDGSTYPAPTDNDGNAVDPEEIRVDPRTCQYWWAQEGNRPKTPSAPDPVIQPSILKTDGTGQHLGEHRLPPNYEITADERGPRRNLVLEAITFDPTGSVLTSALEGPLIQDGPLPTTEDGALARVTAQTRSGEVLGQYAYPIEPVFTAPPPGGRRPDTGIPAILAHPDDPDRFLVLERTYVEGTGFKVRLFDATTTGATDVQRVDSLADRPVQPMRKRLLADFHDLGLSTVDNIEGMTWGPRLTGGERTLVLVGDDNFHPQLTTQIIALALPGEN</sequence>
<feature type="chain" id="PRO_5030028316" evidence="2">
    <location>
        <begin position="34"/>
        <end position="389"/>
    </location>
</feature>
<dbReference type="InterPro" id="IPR027372">
    <property type="entry name" value="Phytase-like_dom"/>
</dbReference>
<reference evidence="4" key="1">
    <citation type="submission" date="2016-10" db="EMBL/GenBank/DDBJ databases">
        <authorList>
            <person name="de Groot N.N."/>
        </authorList>
    </citation>
    <scope>NUCLEOTIDE SEQUENCE [LARGE SCALE GENOMIC DNA]</scope>
    <source>
        <strain evidence="4">ATCC 20501</strain>
    </source>
</reference>
<dbReference type="Proteomes" id="UP000236729">
    <property type="component" value="Unassembled WGS sequence"/>
</dbReference>
<protein>
    <submittedName>
        <fullName evidence="4">Uncharacterized conserved protein</fullName>
    </submittedName>
</protein>
<evidence type="ECO:0000313" key="7">
    <source>
        <dbReference type="Proteomes" id="UP000236729"/>
    </source>
</evidence>
<feature type="signal peptide" evidence="2">
    <location>
        <begin position="1"/>
        <end position="33"/>
    </location>
</feature>
<accession>A0A1I2GXP4</accession>
<evidence type="ECO:0000256" key="2">
    <source>
        <dbReference type="SAM" id="SignalP"/>
    </source>
</evidence>
<feature type="region of interest" description="Disordered" evidence="1">
    <location>
        <begin position="109"/>
        <end position="131"/>
    </location>
</feature>
<dbReference type="Pfam" id="PF13449">
    <property type="entry name" value="Phytase-like"/>
    <property type="match status" value="1"/>
</dbReference>
<evidence type="ECO:0000256" key="1">
    <source>
        <dbReference type="SAM" id="MobiDB-lite"/>
    </source>
</evidence>
<organism evidence="4 7">
    <name type="scientific">Saccharopolyspora kobensis</name>
    <dbReference type="NCBI Taxonomy" id="146035"/>
    <lineage>
        <taxon>Bacteria</taxon>
        <taxon>Bacillati</taxon>
        <taxon>Actinomycetota</taxon>
        <taxon>Actinomycetes</taxon>
        <taxon>Pseudonocardiales</taxon>
        <taxon>Pseudonocardiaceae</taxon>
        <taxon>Saccharopolyspora</taxon>
    </lineage>
</organism>
<gene>
    <name evidence="4" type="ORF">SAMN02982929_01886</name>
    <name evidence="5" type="ORF">SAMN05216506_12243</name>
</gene>
<accession>A0A1H5ZNM5</accession>
<evidence type="ECO:0000313" key="5">
    <source>
        <dbReference type="EMBL" id="SFF21366.1"/>
    </source>
</evidence>
<evidence type="ECO:0000313" key="4">
    <source>
        <dbReference type="EMBL" id="SEG37345.1"/>
    </source>
</evidence>
<evidence type="ECO:0000259" key="3">
    <source>
        <dbReference type="Pfam" id="PF13449"/>
    </source>
</evidence>
<name>A0A1H5ZNM5_9PSEU</name>